<dbReference type="EMBL" id="JAASRN010000006">
    <property type="protein sequence ID" value="NIK74749.1"/>
    <property type="molecule type" value="Genomic_DNA"/>
</dbReference>
<keyword evidence="3" id="KW-1185">Reference proteome</keyword>
<evidence type="ECO:0000256" key="1">
    <source>
        <dbReference type="SAM" id="SignalP"/>
    </source>
</evidence>
<feature type="signal peptide" evidence="1">
    <location>
        <begin position="1"/>
        <end position="20"/>
    </location>
</feature>
<dbReference type="RefSeq" id="WP_166920828.1">
    <property type="nucleotide sequence ID" value="NZ_JAASRN010000006.1"/>
</dbReference>
<feature type="chain" id="PRO_5032838122" evidence="1">
    <location>
        <begin position="21"/>
        <end position="198"/>
    </location>
</feature>
<accession>A0A846MTH2</accession>
<proteinExistence type="predicted"/>
<evidence type="ECO:0000313" key="3">
    <source>
        <dbReference type="Proteomes" id="UP000537126"/>
    </source>
</evidence>
<gene>
    <name evidence="2" type="ORF">FHS56_002282</name>
</gene>
<reference evidence="2 3" key="1">
    <citation type="submission" date="2020-03" db="EMBL/GenBank/DDBJ databases">
        <title>Genomic Encyclopedia of Type Strains, Phase IV (KMG-IV): sequencing the most valuable type-strain genomes for metagenomic binning, comparative biology and taxonomic classification.</title>
        <authorList>
            <person name="Goeker M."/>
        </authorList>
    </citation>
    <scope>NUCLEOTIDE SEQUENCE [LARGE SCALE GENOMIC DNA]</scope>
    <source>
        <strain evidence="2 3">DSM 5718</strain>
    </source>
</reference>
<dbReference type="Proteomes" id="UP000537126">
    <property type="component" value="Unassembled WGS sequence"/>
</dbReference>
<evidence type="ECO:0000313" key="2">
    <source>
        <dbReference type="EMBL" id="NIK74749.1"/>
    </source>
</evidence>
<comment type="caution">
    <text evidence="2">The sequence shown here is derived from an EMBL/GenBank/DDBJ whole genome shotgun (WGS) entry which is preliminary data.</text>
</comment>
<protein>
    <submittedName>
        <fullName evidence="2">Uncharacterized protein</fullName>
    </submittedName>
</protein>
<name>A0A846MTH2_9BACT</name>
<dbReference type="SUPFAM" id="SSF160574">
    <property type="entry name" value="BT0923-like"/>
    <property type="match status" value="1"/>
</dbReference>
<keyword evidence="1" id="KW-0732">Signal</keyword>
<sequence length="198" mass="23430">MLVRAVFCLCFLCLSFVLSAQEIKYERERGIKEEKVPRLAYAWIRYCLSSVKLKASKWYYEEGLKAYSYEYKFRLGRQRYSVEFDSTGHLADIELLVHFCDLPDTLQSSICNYLKTQYSAYKIERVQWQYTGDASCLCTMFQKRETKPDACADVAVEMEVLLRTHKGEKVRKELLFDLHGNLLKQRKIVEHKPENMIY</sequence>
<organism evidence="2 3">
    <name type="scientific">Thermonema lapsum</name>
    <dbReference type="NCBI Taxonomy" id="28195"/>
    <lineage>
        <taxon>Bacteria</taxon>
        <taxon>Pseudomonadati</taxon>
        <taxon>Bacteroidota</taxon>
        <taxon>Cytophagia</taxon>
        <taxon>Cytophagales</taxon>
        <taxon>Thermonemataceae</taxon>
        <taxon>Thermonema</taxon>
    </lineage>
</organism>
<dbReference type="AlphaFoldDB" id="A0A846MTH2"/>